<comment type="caution">
    <text evidence="3">The sequence shown here is derived from an EMBL/GenBank/DDBJ whole genome shotgun (WGS) entry which is preliminary data.</text>
</comment>
<dbReference type="PROSITE" id="PS51375">
    <property type="entry name" value="PPR"/>
    <property type="match status" value="3"/>
</dbReference>
<evidence type="ECO:0008006" key="5">
    <source>
        <dbReference type="Google" id="ProtNLM"/>
    </source>
</evidence>
<evidence type="ECO:0000313" key="4">
    <source>
        <dbReference type="Proteomes" id="UP000716291"/>
    </source>
</evidence>
<name>A0A9P7BW19_RHIOR</name>
<evidence type="ECO:0000313" key="3">
    <source>
        <dbReference type="EMBL" id="KAG1314072.1"/>
    </source>
</evidence>
<keyword evidence="1" id="KW-0677">Repeat</keyword>
<sequence length="508" mass="58706">MVPRSLLCSRKLLFLYQQKPLTRTSYFQRLYSSQLSTSFKDSLSDYAITKDINALVKHLPTSGSQNEMAPIYNTVLSKCVRKGELGHIQQIIDLMKKRGVQVDTATQNILMRLKLSKRGIKQEEAFKIYQDMLSQSIKPNTATFNTFIKYACQHHHWDALPQWLKLMKQHSIVPNRITAQTIFRCLVIDPTNTVLLEAFDSVSPIVSFDKESFLNAGIVALIKDNKTTLALDLLNTLFEKEMPRSTYSYNIMVTALCRQGDLKTARNILNAMIHNSKIPNPDIITFTSLIHGIIKCGGDEKEQLSSIVDIYTKLLSFGLRSNNVLNSVLLSYFIKQSSIRKPEVIETMCEIVLNNKKKVRLPRQHGDIELIEMHIYNMMIDFCFTRSRSQKQTSLPKQPFLLLRHAVEQRKLKPTTSTLNIFVRGFADYHHDLNTAEKVLDFLVRRGVKMNERTVWLLVKSALKQNKIERARYWIVEYEKDHCIKGDGLLWFKSQIMKWENDKDSAHV</sequence>
<reference evidence="3" key="1">
    <citation type="journal article" date="2020" name="Microb. Genom.">
        <title>Genetic diversity of clinical and environmental Mucorales isolates obtained from an investigation of mucormycosis cases among solid organ transplant recipients.</title>
        <authorList>
            <person name="Nguyen M.H."/>
            <person name="Kaul D."/>
            <person name="Muto C."/>
            <person name="Cheng S.J."/>
            <person name="Richter R.A."/>
            <person name="Bruno V.M."/>
            <person name="Liu G."/>
            <person name="Beyhan S."/>
            <person name="Sundermann A.J."/>
            <person name="Mounaud S."/>
            <person name="Pasculle A.W."/>
            <person name="Nierman W.C."/>
            <person name="Driscoll E."/>
            <person name="Cumbie R."/>
            <person name="Clancy C.J."/>
            <person name="Dupont C.L."/>
        </authorList>
    </citation>
    <scope>NUCLEOTIDE SEQUENCE</scope>
    <source>
        <strain evidence="3">GL11</strain>
    </source>
</reference>
<dbReference type="OrthoDB" id="185373at2759"/>
<accession>A0A9P7BW19</accession>
<protein>
    <recommendedName>
        <fullName evidence="5">Mitochondrial group I intron splicing factor CCM1</fullName>
    </recommendedName>
</protein>
<dbReference type="Pfam" id="PF01535">
    <property type="entry name" value="PPR"/>
    <property type="match status" value="1"/>
</dbReference>
<dbReference type="InterPro" id="IPR011990">
    <property type="entry name" value="TPR-like_helical_dom_sf"/>
</dbReference>
<dbReference type="AlphaFoldDB" id="A0A9P7BW19"/>
<feature type="repeat" description="PPR" evidence="2">
    <location>
        <begin position="245"/>
        <end position="279"/>
    </location>
</feature>
<dbReference type="Proteomes" id="UP000716291">
    <property type="component" value="Unassembled WGS sequence"/>
</dbReference>
<dbReference type="EMBL" id="JAANQT010000140">
    <property type="protein sequence ID" value="KAG1314072.1"/>
    <property type="molecule type" value="Genomic_DNA"/>
</dbReference>
<dbReference type="Pfam" id="PF13041">
    <property type="entry name" value="PPR_2"/>
    <property type="match status" value="2"/>
</dbReference>
<organism evidence="3 4">
    <name type="scientific">Rhizopus oryzae</name>
    <name type="common">Mucormycosis agent</name>
    <name type="synonym">Rhizopus arrhizus var. delemar</name>
    <dbReference type="NCBI Taxonomy" id="64495"/>
    <lineage>
        <taxon>Eukaryota</taxon>
        <taxon>Fungi</taxon>
        <taxon>Fungi incertae sedis</taxon>
        <taxon>Mucoromycota</taxon>
        <taxon>Mucoromycotina</taxon>
        <taxon>Mucoromycetes</taxon>
        <taxon>Mucorales</taxon>
        <taxon>Mucorineae</taxon>
        <taxon>Rhizopodaceae</taxon>
        <taxon>Rhizopus</taxon>
    </lineage>
</organism>
<dbReference type="InterPro" id="IPR002885">
    <property type="entry name" value="PPR_rpt"/>
</dbReference>
<gene>
    <name evidence="3" type="ORF">G6F64_001744</name>
</gene>
<feature type="repeat" description="PPR" evidence="2">
    <location>
        <begin position="140"/>
        <end position="174"/>
    </location>
</feature>
<feature type="repeat" description="PPR" evidence="2">
    <location>
        <begin position="103"/>
        <end position="139"/>
    </location>
</feature>
<dbReference type="Gene3D" id="1.25.40.10">
    <property type="entry name" value="Tetratricopeptide repeat domain"/>
    <property type="match status" value="3"/>
</dbReference>
<evidence type="ECO:0000256" key="1">
    <source>
        <dbReference type="ARBA" id="ARBA00022737"/>
    </source>
</evidence>
<keyword evidence="4" id="KW-1185">Reference proteome</keyword>
<dbReference type="PANTHER" id="PTHR47941">
    <property type="entry name" value="PENTATRICOPEPTIDE REPEAT-CONTAINING PROTEIN 3, MITOCHONDRIAL"/>
    <property type="match status" value="1"/>
</dbReference>
<evidence type="ECO:0000256" key="2">
    <source>
        <dbReference type="PROSITE-ProRule" id="PRU00708"/>
    </source>
</evidence>
<dbReference type="NCBIfam" id="TIGR00756">
    <property type="entry name" value="PPR"/>
    <property type="match status" value="2"/>
</dbReference>
<proteinExistence type="predicted"/>